<proteinExistence type="predicted"/>
<keyword evidence="1" id="KW-0472">Membrane</keyword>
<organism evidence="2 3">
    <name type="scientific">Methylomonas koyamae</name>
    <dbReference type="NCBI Taxonomy" id="702114"/>
    <lineage>
        <taxon>Bacteria</taxon>
        <taxon>Pseudomonadati</taxon>
        <taxon>Pseudomonadota</taxon>
        <taxon>Gammaproteobacteria</taxon>
        <taxon>Methylococcales</taxon>
        <taxon>Methylococcaceae</taxon>
        <taxon>Methylomonas</taxon>
    </lineage>
</organism>
<accession>A0A177N9U2</accession>
<feature type="transmembrane region" description="Helical" evidence="1">
    <location>
        <begin position="42"/>
        <end position="61"/>
    </location>
</feature>
<evidence type="ECO:0000313" key="2">
    <source>
        <dbReference type="EMBL" id="OAI14816.1"/>
    </source>
</evidence>
<gene>
    <name evidence="2" type="ORF">A1507_01020</name>
</gene>
<comment type="caution">
    <text evidence="2">The sequence shown here is derived from an EMBL/GenBank/DDBJ whole genome shotgun (WGS) entry which is preliminary data.</text>
</comment>
<evidence type="ECO:0000313" key="3">
    <source>
        <dbReference type="Proteomes" id="UP000077857"/>
    </source>
</evidence>
<feature type="transmembrane region" description="Helical" evidence="1">
    <location>
        <begin position="7"/>
        <end position="27"/>
    </location>
</feature>
<dbReference type="Proteomes" id="UP000077857">
    <property type="component" value="Unassembled WGS sequence"/>
</dbReference>
<dbReference type="RefSeq" id="WP_064040985.1">
    <property type="nucleotide sequence ID" value="NZ_LUUJ01000086.1"/>
</dbReference>
<dbReference type="OrthoDB" id="5574142at2"/>
<keyword evidence="1" id="KW-0812">Transmembrane</keyword>
<sequence>MRYHPQALVIAILSATIGFSFVVNVLFPETSAEIFAALTGDAAPIVWLALLLALMALAFFVKANKPIIDKVLSGRATPAEVWRSFAKTDATQSRKRD</sequence>
<reference evidence="2 3" key="1">
    <citation type="submission" date="2016-03" db="EMBL/GenBank/DDBJ databases">
        <authorList>
            <person name="Ploux O."/>
        </authorList>
    </citation>
    <scope>NUCLEOTIDE SEQUENCE [LARGE SCALE GENOMIC DNA]</scope>
    <source>
        <strain evidence="2 3">R-45378</strain>
    </source>
</reference>
<name>A0A177N9U2_9GAMM</name>
<evidence type="ECO:0000256" key="1">
    <source>
        <dbReference type="SAM" id="Phobius"/>
    </source>
</evidence>
<protein>
    <submittedName>
        <fullName evidence="2">Uncharacterized protein</fullName>
    </submittedName>
</protein>
<keyword evidence="1" id="KW-1133">Transmembrane helix</keyword>
<dbReference type="EMBL" id="LUUJ01000086">
    <property type="protein sequence ID" value="OAI14816.1"/>
    <property type="molecule type" value="Genomic_DNA"/>
</dbReference>
<dbReference type="AlphaFoldDB" id="A0A177N9U2"/>